<comment type="caution">
    <text evidence="1">The sequence shown here is derived from an EMBL/GenBank/DDBJ whole genome shotgun (WGS) entry which is preliminary data.</text>
</comment>
<proteinExistence type="predicted"/>
<dbReference type="AlphaFoldDB" id="A0A364XTH8"/>
<evidence type="ECO:0000313" key="1">
    <source>
        <dbReference type="EMBL" id="RAV97563.1"/>
    </source>
</evidence>
<sequence length="255" mass="29760">MFKTFGTAQVPDRLVYKGDTLSIFANPLELLYSDDSQRPKFFGDKEGCNSTACWRGYQAEWVIIDGQLYLTGIFSCCFYDDKIKADLTALFGSKFVDGKVKADWVTGNIIAPQGKQLYYVHMGYESLYEKELEFQFRNGGLIGTKTYDNSKSRQSNYSKDPEKLKEFIYSHINWTRLPKSKEPVKVFIQFSANENGIVDSTKVMNGYDATFDREAERVVKAIPEWDVYYRHEKLERRKWTMPIIFSEDNRKKYQK</sequence>
<dbReference type="Gene3D" id="3.30.1150.10">
    <property type="match status" value="1"/>
</dbReference>
<dbReference type="EMBL" id="QMFY01000044">
    <property type="protein sequence ID" value="RAV97563.1"/>
    <property type="molecule type" value="Genomic_DNA"/>
</dbReference>
<accession>A0A364XTH8</accession>
<dbReference type="Proteomes" id="UP000251889">
    <property type="component" value="Unassembled WGS sequence"/>
</dbReference>
<protein>
    <recommendedName>
        <fullName evidence="3">TonB C-terminal domain-containing protein</fullName>
    </recommendedName>
</protein>
<evidence type="ECO:0000313" key="2">
    <source>
        <dbReference type="Proteomes" id="UP000251889"/>
    </source>
</evidence>
<reference evidence="1 2" key="1">
    <citation type="submission" date="2018-06" db="EMBL/GenBank/DDBJ databases">
        <title>Chryseolinea flavus sp. nov., a member of the phylum Bacteroidetes isolated from soil.</title>
        <authorList>
            <person name="Li Y."/>
            <person name="Wang J."/>
        </authorList>
    </citation>
    <scope>NUCLEOTIDE SEQUENCE [LARGE SCALE GENOMIC DNA]</scope>
    <source>
        <strain evidence="1 2">SDU1-6</strain>
    </source>
</reference>
<evidence type="ECO:0008006" key="3">
    <source>
        <dbReference type="Google" id="ProtNLM"/>
    </source>
</evidence>
<gene>
    <name evidence="1" type="ORF">DQQ10_27695</name>
</gene>
<organism evidence="1 2">
    <name type="scientific">Pseudochryseolinea flava</name>
    <dbReference type="NCBI Taxonomy" id="2059302"/>
    <lineage>
        <taxon>Bacteria</taxon>
        <taxon>Pseudomonadati</taxon>
        <taxon>Bacteroidota</taxon>
        <taxon>Cytophagia</taxon>
        <taxon>Cytophagales</taxon>
        <taxon>Fulvivirgaceae</taxon>
        <taxon>Pseudochryseolinea</taxon>
    </lineage>
</organism>
<name>A0A364XTH8_9BACT</name>
<keyword evidence="2" id="KW-1185">Reference proteome</keyword>